<dbReference type="EMBL" id="PXYL01000021">
    <property type="protein sequence ID" value="PSJ55947.1"/>
    <property type="molecule type" value="Genomic_DNA"/>
</dbReference>
<comment type="caution">
    <text evidence="1">The sequence shown here is derived from an EMBL/GenBank/DDBJ whole genome shotgun (WGS) entry which is preliminary data.</text>
</comment>
<gene>
    <name evidence="1" type="ORF">C7I85_25910</name>
</gene>
<accession>A0A2P7S0F2</accession>
<proteinExistence type="predicted"/>
<evidence type="ECO:0000313" key="2">
    <source>
        <dbReference type="Proteomes" id="UP000240653"/>
    </source>
</evidence>
<dbReference type="Proteomes" id="UP000240653">
    <property type="component" value="Unassembled WGS sequence"/>
</dbReference>
<evidence type="ECO:0000313" key="1">
    <source>
        <dbReference type="EMBL" id="PSJ55947.1"/>
    </source>
</evidence>
<reference evidence="1 2" key="1">
    <citation type="submission" date="2018-03" db="EMBL/GenBank/DDBJ databases">
        <title>The draft genome of Mesorhizobium soli JCM 19897.</title>
        <authorList>
            <person name="Li L."/>
            <person name="Liu L."/>
            <person name="Liang L."/>
            <person name="Wang T."/>
            <person name="Zhang X."/>
        </authorList>
    </citation>
    <scope>NUCLEOTIDE SEQUENCE [LARGE SCALE GENOMIC DNA]</scope>
    <source>
        <strain evidence="1 2">JCM 19897</strain>
    </source>
</reference>
<protein>
    <submittedName>
        <fullName evidence="1">Uncharacterized protein</fullName>
    </submittedName>
</protein>
<dbReference type="AlphaFoldDB" id="A0A2P7S0F2"/>
<dbReference type="Pfam" id="PF24838">
    <property type="entry name" value="8xMP"/>
    <property type="match status" value="1"/>
</dbReference>
<dbReference type="InterPro" id="IPR056918">
    <property type="entry name" value="8xMP"/>
</dbReference>
<keyword evidence="2" id="KW-1185">Reference proteome</keyword>
<organism evidence="1 2">
    <name type="scientific">Pseudaminobacter soli</name>
    <name type="common">ex Li et al. 2025</name>
    <dbReference type="NCBI Taxonomy" id="1295366"/>
    <lineage>
        <taxon>Bacteria</taxon>
        <taxon>Pseudomonadati</taxon>
        <taxon>Pseudomonadota</taxon>
        <taxon>Alphaproteobacteria</taxon>
        <taxon>Hyphomicrobiales</taxon>
        <taxon>Phyllobacteriaceae</taxon>
        <taxon>Pseudaminobacter</taxon>
    </lineage>
</organism>
<name>A0A2P7S0F2_9HYPH</name>
<sequence>MSFGSRTTLPERQARQGKTSVRIAALERAHEIRKFEIELYWKRATYFWILHGAVFTAIGV</sequence>